<reference evidence="4" key="1">
    <citation type="submission" date="2023-06" db="EMBL/GenBank/DDBJ databases">
        <title>Male Hemibagrus guttatus genome.</title>
        <authorList>
            <person name="Bian C."/>
        </authorList>
    </citation>
    <scope>NUCLEOTIDE SEQUENCE</scope>
    <source>
        <strain evidence="4">Male_cb2023</strain>
        <tissue evidence="4">Muscle</tissue>
    </source>
</reference>
<keyword evidence="5" id="KW-1185">Reference proteome</keyword>
<proteinExistence type="predicted"/>
<dbReference type="AlphaFoldDB" id="A0AAE0QSY1"/>
<sequence length="207" mass="23290">MESFNQEIGRYLRTCCNCEQHRWSEFLQCAEYAQNLLTHSAMGLTPFQCILGYQPSHFHGQANPRMYPPCMTGHNEARRSVKVRTSYYSGPSDDSESRQSINGARTPAPSIISYLALLPCVKPVPSRHNETPTTNEPPPPLEVDGTPAYRVSLLLNSRRHRNRLQYLIDWEDYGPEEHSWVHLGPIVDQGIPSPSAQLTHSSALGSS</sequence>
<dbReference type="InterPro" id="IPR000953">
    <property type="entry name" value="Chromo/chromo_shadow_dom"/>
</dbReference>
<evidence type="ECO:0000313" key="4">
    <source>
        <dbReference type="EMBL" id="KAK3531336.1"/>
    </source>
</evidence>
<evidence type="ECO:0000313" key="5">
    <source>
        <dbReference type="Proteomes" id="UP001274896"/>
    </source>
</evidence>
<protein>
    <recommendedName>
        <fullName evidence="3">Chromo domain-containing protein</fullName>
    </recommendedName>
</protein>
<organism evidence="4 5">
    <name type="scientific">Hemibagrus guttatus</name>
    <dbReference type="NCBI Taxonomy" id="175788"/>
    <lineage>
        <taxon>Eukaryota</taxon>
        <taxon>Metazoa</taxon>
        <taxon>Chordata</taxon>
        <taxon>Craniata</taxon>
        <taxon>Vertebrata</taxon>
        <taxon>Euteleostomi</taxon>
        <taxon>Actinopterygii</taxon>
        <taxon>Neopterygii</taxon>
        <taxon>Teleostei</taxon>
        <taxon>Ostariophysi</taxon>
        <taxon>Siluriformes</taxon>
        <taxon>Bagridae</taxon>
        <taxon>Hemibagrus</taxon>
    </lineage>
</organism>
<dbReference type="Proteomes" id="UP001274896">
    <property type="component" value="Unassembled WGS sequence"/>
</dbReference>
<evidence type="ECO:0000256" key="1">
    <source>
        <dbReference type="ARBA" id="ARBA00004123"/>
    </source>
</evidence>
<comment type="caution">
    <text evidence="4">The sequence shown here is derived from an EMBL/GenBank/DDBJ whole genome shotgun (WGS) entry which is preliminary data.</text>
</comment>
<dbReference type="GO" id="GO:0005634">
    <property type="term" value="C:nucleus"/>
    <property type="evidence" value="ECO:0007669"/>
    <property type="project" value="UniProtKB-SubCell"/>
</dbReference>
<dbReference type="Gene3D" id="3.30.420.10">
    <property type="entry name" value="Ribonuclease H-like superfamily/Ribonuclease H"/>
    <property type="match status" value="1"/>
</dbReference>
<comment type="subcellular location">
    <subcellularLocation>
        <location evidence="1">Nucleus</location>
    </subcellularLocation>
</comment>
<dbReference type="PROSITE" id="PS50013">
    <property type="entry name" value="CHROMO_2"/>
    <property type="match status" value="1"/>
</dbReference>
<dbReference type="InterPro" id="IPR036397">
    <property type="entry name" value="RNaseH_sf"/>
</dbReference>
<dbReference type="SUPFAM" id="SSF53098">
    <property type="entry name" value="Ribonuclease H-like"/>
    <property type="match status" value="1"/>
</dbReference>
<accession>A0AAE0QSY1</accession>
<feature type="region of interest" description="Disordered" evidence="2">
    <location>
        <begin position="125"/>
        <end position="145"/>
    </location>
</feature>
<dbReference type="EMBL" id="JAUCMX010000011">
    <property type="protein sequence ID" value="KAK3531336.1"/>
    <property type="molecule type" value="Genomic_DNA"/>
</dbReference>
<dbReference type="GO" id="GO:0003676">
    <property type="term" value="F:nucleic acid binding"/>
    <property type="evidence" value="ECO:0007669"/>
    <property type="project" value="InterPro"/>
</dbReference>
<evidence type="ECO:0000259" key="3">
    <source>
        <dbReference type="PROSITE" id="PS50013"/>
    </source>
</evidence>
<name>A0AAE0QSY1_9TELE</name>
<evidence type="ECO:0000256" key="2">
    <source>
        <dbReference type="SAM" id="MobiDB-lite"/>
    </source>
</evidence>
<feature type="domain" description="Chromo" evidence="3">
    <location>
        <begin position="149"/>
        <end position="180"/>
    </location>
</feature>
<gene>
    <name evidence="4" type="ORF">QTP70_018137</name>
</gene>
<dbReference type="InterPro" id="IPR012337">
    <property type="entry name" value="RNaseH-like_sf"/>
</dbReference>
<dbReference type="Gene3D" id="2.40.50.40">
    <property type="match status" value="1"/>
</dbReference>
<dbReference type="SUPFAM" id="SSF54160">
    <property type="entry name" value="Chromo domain-like"/>
    <property type="match status" value="1"/>
</dbReference>
<dbReference type="InterPro" id="IPR016197">
    <property type="entry name" value="Chromo-like_dom_sf"/>
</dbReference>